<evidence type="ECO:0000313" key="2">
    <source>
        <dbReference type="Proteomes" id="UP000054928"/>
    </source>
</evidence>
<proteinExistence type="predicted"/>
<dbReference type="RefSeq" id="XP_024572852.1">
    <property type="nucleotide sequence ID" value="XM_024721312.1"/>
</dbReference>
<evidence type="ECO:0000313" key="1">
    <source>
        <dbReference type="EMBL" id="CEG36483.1"/>
    </source>
</evidence>
<name>A0A0N7L3P9_PLAHL</name>
<dbReference type="Proteomes" id="UP000054928">
    <property type="component" value="Unassembled WGS sequence"/>
</dbReference>
<sequence length="70" mass="8204">MWKALVLTDRNRRGWQIEQSYEFDVSCPLIFEIARVNLIIFREEARSSVAARFLNPSFVLHWAANGTPHE</sequence>
<accession>A0A0N7L3P9</accession>
<organism evidence="1 2">
    <name type="scientific">Plasmopara halstedii</name>
    <name type="common">Downy mildew of sunflower</name>
    <dbReference type="NCBI Taxonomy" id="4781"/>
    <lineage>
        <taxon>Eukaryota</taxon>
        <taxon>Sar</taxon>
        <taxon>Stramenopiles</taxon>
        <taxon>Oomycota</taxon>
        <taxon>Peronosporomycetes</taxon>
        <taxon>Peronosporales</taxon>
        <taxon>Peronosporaceae</taxon>
        <taxon>Plasmopara</taxon>
    </lineage>
</organism>
<dbReference type="AlphaFoldDB" id="A0A0N7L3P9"/>
<dbReference type="GeneID" id="36398086"/>
<reference evidence="2" key="1">
    <citation type="submission" date="2014-09" db="EMBL/GenBank/DDBJ databases">
        <authorList>
            <person name="Sharma Rahul"/>
            <person name="Thines Marco"/>
        </authorList>
    </citation>
    <scope>NUCLEOTIDE SEQUENCE [LARGE SCALE GENOMIC DNA]</scope>
</reference>
<dbReference type="EMBL" id="CCYD01000207">
    <property type="protein sequence ID" value="CEG36483.1"/>
    <property type="molecule type" value="Genomic_DNA"/>
</dbReference>
<protein>
    <submittedName>
        <fullName evidence="1">Uncharacterized protein</fullName>
    </submittedName>
</protein>
<keyword evidence="2" id="KW-1185">Reference proteome</keyword>